<dbReference type="InterPro" id="IPR029489">
    <property type="entry name" value="OGT/SEC/SPY_C"/>
</dbReference>
<accession>H8Z5A8</accession>
<evidence type="ECO:0000256" key="6">
    <source>
        <dbReference type="ARBA" id="ARBA00022737"/>
    </source>
</evidence>
<feature type="repeat" description="TPR" evidence="8">
    <location>
        <begin position="462"/>
        <end position="495"/>
    </location>
</feature>
<keyword evidence="11" id="KW-1185">Reference proteome</keyword>
<dbReference type="SUPFAM" id="SSF53756">
    <property type="entry name" value="UDP-Glycosyltransferase/glycogen phosphorylase"/>
    <property type="match status" value="1"/>
</dbReference>
<dbReference type="Proteomes" id="UP000002964">
    <property type="component" value="Unassembled WGS sequence"/>
</dbReference>
<evidence type="ECO:0000256" key="3">
    <source>
        <dbReference type="ARBA" id="ARBA00011970"/>
    </source>
</evidence>
<feature type="domain" description="O-GlcNAc transferase C-terminal" evidence="9">
    <location>
        <begin position="580"/>
        <end position="730"/>
    </location>
</feature>
<dbReference type="Pfam" id="PF13414">
    <property type="entry name" value="TPR_11"/>
    <property type="match status" value="1"/>
</dbReference>
<dbReference type="SMART" id="SM00028">
    <property type="entry name" value="TPR"/>
    <property type="match status" value="11"/>
</dbReference>
<comment type="similarity">
    <text evidence="2">Belongs to the glycosyltransferase 41 family. O-GlcNAc transferase subfamily.</text>
</comment>
<dbReference type="GO" id="GO:0097363">
    <property type="term" value="F:protein O-acetylglucosaminyltransferase activity"/>
    <property type="evidence" value="ECO:0007669"/>
    <property type="project" value="UniProtKB-EC"/>
</dbReference>
<dbReference type="OrthoDB" id="8525350at2"/>
<feature type="repeat" description="TPR" evidence="8">
    <location>
        <begin position="326"/>
        <end position="359"/>
    </location>
</feature>
<dbReference type="Pfam" id="PF13432">
    <property type="entry name" value="TPR_16"/>
    <property type="match status" value="2"/>
</dbReference>
<keyword evidence="7 8" id="KW-0802">TPR repeat</keyword>
<evidence type="ECO:0000313" key="10">
    <source>
        <dbReference type="EMBL" id="EIC20515.1"/>
    </source>
</evidence>
<dbReference type="eggNOG" id="COG3914">
    <property type="taxonomic scope" value="Bacteria"/>
</dbReference>
<dbReference type="HOGENOM" id="CLU_001721_4_0_6"/>
<organism evidence="10 11">
    <name type="scientific">Thiorhodovibrio frisius</name>
    <dbReference type="NCBI Taxonomy" id="631362"/>
    <lineage>
        <taxon>Bacteria</taxon>
        <taxon>Pseudomonadati</taxon>
        <taxon>Pseudomonadota</taxon>
        <taxon>Gammaproteobacteria</taxon>
        <taxon>Chromatiales</taxon>
        <taxon>Chromatiaceae</taxon>
        <taxon>Thiorhodovibrio</taxon>
    </lineage>
</organism>
<gene>
    <name evidence="10" type="ORF">Thi970DRAFT_04156</name>
</gene>
<dbReference type="eggNOG" id="COG0457">
    <property type="taxonomic scope" value="Bacteria"/>
</dbReference>
<feature type="repeat" description="TPR" evidence="8">
    <location>
        <begin position="224"/>
        <end position="257"/>
    </location>
</feature>
<evidence type="ECO:0000313" key="11">
    <source>
        <dbReference type="Proteomes" id="UP000002964"/>
    </source>
</evidence>
<evidence type="ECO:0000256" key="5">
    <source>
        <dbReference type="ARBA" id="ARBA00022679"/>
    </source>
</evidence>
<feature type="domain" description="O-GlcNAc transferase C-terminal" evidence="9">
    <location>
        <begin position="756"/>
        <end position="921"/>
    </location>
</feature>
<dbReference type="STRING" id="631362.Thi970DRAFT_04156"/>
<dbReference type="Pfam" id="PF13844">
    <property type="entry name" value="Glyco_transf_41"/>
    <property type="match status" value="2"/>
</dbReference>
<keyword evidence="6" id="KW-0677">Repeat</keyword>
<dbReference type="InterPro" id="IPR051939">
    <property type="entry name" value="Glycosyltr_41/O-GlcNAc_trsf"/>
</dbReference>
<dbReference type="AlphaFoldDB" id="H8Z5A8"/>
<keyword evidence="5 10" id="KW-0808">Transferase</keyword>
<name>H8Z5A8_9GAMM</name>
<dbReference type="EC" id="2.4.1.255" evidence="3"/>
<dbReference type="Pfam" id="PF13181">
    <property type="entry name" value="TPR_8"/>
    <property type="match status" value="1"/>
</dbReference>
<evidence type="ECO:0000256" key="8">
    <source>
        <dbReference type="PROSITE-ProRule" id="PRU00339"/>
    </source>
</evidence>
<keyword evidence="4" id="KW-0328">Glycosyltransferase</keyword>
<reference evidence="10 11" key="2">
    <citation type="submission" date="2011-11" db="EMBL/GenBank/DDBJ databases">
        <authorList>
            <consortium name="US DOE Joint Genome Institute"/>
            <person name="Lucas S."/>
            <person name="Han J."/>
            <person name="Lapidus A."/>
            <person name="Cheng J.-F."/>
            <person name="Goodwin L."/>
            <person name="Pitluck S."/>
            <person name="Peters L."/>
            <person name="Ovchinnikova G."/>
            <person name="Zhang X."/>
            <person name="Detter J.C."/>
            <person name="Han C."/>
            <person name="Tapia R."/>
            <person name="Land M."/>
            <person name="Hauser L."/>
            <person name="Kyrpides N."/>
            <person name="Ivanova N."/>
            <person name="Pagani I."/>
            <person name="Vogl K."/>
            <person name="Liu Z."/>
            <person name="Overmann J."/>
            <person name="Frigaard N.-U."/>
            <person name="Bryant D."/>
            <person name="Woyke T."/>
        </authorList>
    </citation>
    <scope>NUCLEOTIDE SEQUENCE [LARGE SCALE GENOMIC DNA]</scope>
    <source>
        <strain evidence="10 11">970</strain>
    </source>
</reference>
<dbReference type="PANTHER" id="PTHR44835:SF1">
    <property type="entry name" value="PROTEIN O-GLCNAC TRANSFERASE"/>
    <property type="match status" value="1"/>
</dbReference>
<proteinExistence type="inferred from homology"/>
<sequence>MVLADAGLPVAVVPESAEGHGAVIDTKNQPAGAQAHALGLEQLALGKLPLAMVLFEQAVSEDPGALAYWLSLIEIQLNLKGAKAALDVVNRAIAAVGEGHDGLKRLRAALAEVATVADRPAWEEDLHALARVFESGEMQPAFEQAEQFTARWPEVAAGWSLLARCRQSLRDRQGAVAAMARAVTLEPGNARWLTNLGVMQKSAGLLADARLNLCKAIAINPHLPEAHLALAGTARAQGRLEEAEASYRRALELRGDQAEAHHNLGNLLEQLGRLDEAEASFCRALSLKPTLAVAVCNLVTLLTGQGRHDEAEEALTTALASQPDEAALHFHLGRLLLARGRPEAATGAYAEALRLQPDHAEACLALAELALDQGHLGQAEYHYRQALERWPDRADILEPVAGFLAGIDALEEAMTVFRRALQLNPDRAELWFLSANVAEVAGQLDLAEEHYRQALKRNANDASAWTHLGELLRNLNRREEALEAHARALEIDPALAVAQQNLGMLLTDLTRFEEAVAAFREAIRWQPKFALAMSNMLFTMGFAVHWPGKTMRHEASRWEQVALSPQDRHMASARLFSNPSRIGRPLKLGVISSELGNHAVAYFLKPWLRAMERRRCTVHLYPTRLRSGPWADSFKSLADAWTPVVGLNDRQIAERIRADGIDVLIETSGHTSNHRLAAVAHRAAPVQCHYIGYFATTGLTEMDYFIGDSVFTPPWLHADFTEELWALPRSRYAFEPLAEAPAPSWCPDPAGRLWLASFNQFAKVREESLELWSEILRAVPQAHLFLKDKKAADPMVRERILGTLARHGIHADRVKMASRTNSWSDHMGLYNYVDLALDPTPFTSATTGFDALWMGTPLVTLLGDQPAGRQAASLLTGLGRTDWIACTQEDYVRIALDLLDDVQQRQRLRFSLRERMQAGELCDGAGLAATLLEAFESMFDRWYQRAEKSGDQGAL</sequence>
<dbReference type="PROSITE" id="PS50293">
    <property type="entry name" value="TPR_REGION"/>
    <property type="match status" value="2"/>
</dbReference>
<protein>
    <recommendedName>
        <fullName evidence="3">protein O-GlcNAc transferase</fullName>
        <ecNumber evidence="3">2.4.1.255</ecNumber>
    </recommendedName>
</protein>
<dbReference type="PANTHER" id="PTHR44835">
    <property type="entry name" value="UDP-N-ACETYLGLUCOSAMINE--PEPTIDE N-ACETYLGLUCOSAMINYLTRANSFERASE SPINDLY-RELATED"/>
    <property type="match status" value="1"/>
</dbReference>
<dbReference type="EMBL" id="JH603170">
    <property type="protein sequence ID" value="EIC20515.1"/>
    <property type="molecule type" value="Genomic_DNA"/>
</dbReference>
<dbReference type="Pfam" id="PF14559">
    <property type="entry name" value="TPR_19"/>
    <property type="match status" value="1"/>
</dbReference>
<dbReference type="InterPro" id="IPR011990">
    <property type="entry name" value="TPR-like_helical_dom_sf"/>
</dbReference>
<evidence type="ECO:0000259" key="9">
    <source>
        <dbReference type="Pfam" id="PF13844"/>
    </source>
</evidence>
<evidence type="ECO:0000256" key="7">
    <source>
        <dbReference type="ARBA" id="ARBA00022803"/>
    </source>
</evidence>
<dbReference type="SUPFAM" id="SSF48452">
    <property type="entry name" value="TPR-like"/>
    <property type="match status" value="2"/>
</dbReference>
<dbReference type="Gene3D" id="3.40.50.2000">
    <property type="entry name" value="Glycogen Phosphorylase B"/>
    <property type="match status" value="1"/>
</dbReference>
<feature type="repeat" description="TPR" evidence="8">
    <location>
        <begin position="258"/>
        <end position="291"/>
    </location>
</feature>
<evidence type="ECO:0000256" key="1">
    <source>
        <dbReference type="ARBA" id="ARBA00004922"/>
    </source>
</evidence>
<comment type="pathway">
    <text evidence="1">Protein modification; protein glycosylation.</text>
</comment>
<dbReference type="Gene3D" id="1.25.40.10">
    <property type="entry name" value="Tetratricopeptide repeat domain"/>
    <property type="match status" value="5"/>
</dbReference>
<feature type="repeat" description="TPR" evidence="8">
    <location>
        <begin position="394"/>
        <end position="427"/>
    </location>
</feature>
<feature type="repeat" description="TPR" evidence="8">
    <location>
        <begin position="496"/>
        <end position="529"/>
    </location>
</feature>
<dbReference type="RefSeq" id="WP_009150918.1">
    <property type="nucleotide sequence ID" value="NZ_CP121471.1"/>
</dbReference>
<evidence type="ECO:0000256" key="4">
    <source>
        <dbReference type="ARBA" id="ARBA00022676"/>
    </source>
</evidence>
<dbReference type="InterPro" id="IPR019734">
    <property type="entry name" value="TPR_rpt"/>
</dbReference>
<reference evidence="11" key="1">
    <citation type="submission" date="2011-06" db="EMBL/GenBank/DDBJ databases">
        <authorList>
            <consortium name="US DOE Joint Genome Institute (JGI-PGF)"/>
            <person name="Lucas S."/>
            <person name="Han J."/>
            <person name="Lapidus A."/>
            <person name="Cheng J.-F."/>
            <person name="Goodwin L."/>
            <person name="Pitluck S."/>
            <person name="Peters L."/>
            <person name="Land M.L."/>
            <person name="Hauser L."/>
            <person name="Vogl K."/>
            <person name="Liu Z."/>
            <person name="Overmann J."/>
            <person name="Frigaard N.-U."/>
            <person name="Bryant D.A."/>
            <person name="Woyke T.J."/>
        </authorList>
    </citation>
    <scope>NUCLEOTIDE SEQUENCE [LARGE SCALE GENOMIC DNA]</scope>
    <source>
        <strain evidence="11">970</strain>
    </source>
</reference>
<dbReference type="PROSITE" id="PS50005">
    <property type="entry name" value="TPR"/>
    <property type="match status" value="6"/>
</dbReference>
<evidence type="ECO:0000256" key="2">
    <source>
        <dbReference type="ARBA" id="ARBA00005386"/>
    </source>
</evidence>
<dbReference type="Gene3D" id="3.40.50.11380">
    <property type="match status" value="1"/>
</dbReference>